<comment type="caution">
    <text evidence="2">The sequence shown here is derived from an EMBL/GenBank/DDBJ whole genome shotgun (WGS) entry which is preliminary data.</text>
</comment>
<sequence length="300" mass="33117">MKRIVLIFIVLLAVFTFKSFAQKIEKVAGGKKKIVFIAGPDSHGKGDHEHKGGCTLLAKAINDSVPNAEAIVFDGGWPKDISILDDADAIVMYADGGDSHMVIPHLAEMDKLMQKGVGLVVLHFALEVPQGEAGNDFKKWIGGYFEINWSVNPSWEPNFASFPVHPVSRGLKPFAVEDEWYYHMRFTEDEKNITPILQALPPEKTLNRPEGTHSSNPAVREAVITKKQPQTLAWTYERPDGGRGFGYSGGHAHKNWKNDNIRKLVLNAISWSAKIDIPDGGIPSATPTDAELNALTKRIN</sequence>
<feature type="domain" description="ThuA-like" evidence="1">
    <location>
        <begin position="83"/>
        <end position="271"/>
    </location>
</feature>
<dbReference type="InterPro" id="IPR029062">
    <property type="entry name" value="Class_I_gatase-like"/>
</dbReference>
<accession>A0A5R9L1N7</accession>
<name>A0A5R9L1N7_9BACT</name>
<dbReference type="RefSeq" id="WP_138363506.1">
    <property type="nucleotide sequence ID" value="NZ_VCEJ01000002.1"/>
</dbReference>
<proteinExistence type="predicted"/>
<organism evidence="2 3">
    <name type="scientific">Dyadobacter luticola</name>
    <dbReference type="NCBI Taxonomy" id="1979387"/>
    <lineage>
        <taxon>Bacteria</taxon>
        <taxon>Pseudomonadati</taxon>
        <taxon>Bacteroidota</taxon>
        <taxon>Cytophagia</taxon>
        <taxon>Cytophagales</taxon>
        <taxon>Spirosomataceae</taxon>
        <taxon>Dyadobacter</taxon>
    </lineage>
</organism>
<dbReference type="Pfam" id="PF06283">
    <property type="entry name" value="ThuA"/>
    <property type="match status" value="1"/>
</dbReference>
<dbReference type="Proteomes" id="UP000306402">
    <property type="component" value="Unassembled WGS sequence"/>
</dbReference>
<reference evidence="2 3" key="1">
    <citation type="submission" date="2019-05" db="EMBL/GenBank/DDBJ databases">
        <authorList>
            <person name="Qu J.-H."/>
        </authorList>
    </citation>
    <scope>NUCLEOTIDE SEQUENCE [LARGE SCALE GENOMIC DNA]</scope>
    <source>
        <strain evidence="2 3">T17</strain>
    </source>
</reference>
<dbReference type="AlphaFoldDB" id="A0A5R9L1N7"/>
<dbReference type="OrthoDB" id="189183at2"/>
<dbReference type="SUPFAM" id="SSF52317">
    <property type="entry name" value="Class I glutamine amidotransferase-like"/>
    <property type="match status" value="1"/>
</dbReference>
<evidence type="ECO:0000313" key="3">
    <source>
        <dbReference type="Proteomes" id="UP000306402"/>
    </source>
</evidence>
<evidence type="ECO:0000259" key="1">
    <source>
        <dbReference type="Pfam" id="PF06283"/>
    </source>
</evidence>
<dbReference type="EMBL" id="VCEJ01000002">
    <property type="protein sequence ID" value="TLV02297.1"/>
    <property type="molecule type" value="Genomic_DNA"/>
</dbReference>
<protein>
    <submittedName>
        <fullName evidence="2">ThuA domain-containing protein</fullName>
    </submittedName>
</protein>
<keyword evidence="3" id="KW-1185">Reference proteome</keyword>
<evidence type="ECO:0000313" key="2">
    <source>
        <dbReference type="EMBL" id="TLV02297.1"/>
    </source>
</evidence>
<dbReference type="Gene3D" id="3.40.50.880">
    <property type="match status" value="1"/>
</dbReference>
<gene>
    <name evidence="2" type="ORF">FEN17_01255</name>
</gene>
<dbReference type="InterPro" id="IPR029010">
    <property type="entry name" value="ThuA-like"/>
</dbReference>